<dbReference type="Proteomes" id="UP000002852">
    <property type="component" value="Unassembled WGS sequence"/>
</dbReference>
<organism evidence="2 3">
    <name type="scientific">Xiphophorus maculatus</name>
    <name type="common">Southern platyfish</name>
    <name type="synonym">Platypoecilus maculatus</name>
    <dbReference type="NCBI Taxonomy" id="8083"/>
    <lineage>
        <taxon>Eukaryota</taxon>
        <taxon>Metazoa</taxon>
        <taxon>Chordata</taxon>
        <taxon>Craniata</taxon>
        <taxon>Vertebrata</taxon>
        <taxon>Euteleostomi</taxon>
        <taxon>Actinopterygii</taxon>
        <taxon>Neopterygii</taxon>
        <taxon>Teleostei</taxon>
        <taxon>Neoteleostei</taxon>
        <taxon>Acanthomorphata</taxon>
        <taxon>Ovalentaria</taxon>
        <taxon>Atherinomorphae</taxon>
        <taxon>Cyprinodontiformes</taxon>
        <taxon>Poeciliidae</taxon>
        <taxon>Poeciliinae</taxon>
        <taxon>Xiphophorus</taxon>
    </lineage>
</organism>
<comment type="similarity">
    <text evidence="1">Belongs to the calycin superfamily. Fatty-acid binding protein (FABP) family.</text>
</comment>
<dbReference type="SUPFAM" id="SSF50814">
    <property type="entry name" value="Lipocalins"/>
    <property type="match status" value="1"/>
</dbReference>
<dbReference type="AlphaFoldDB" id="A0A3B5RB55"/>
<protein>
    <recommendedName>
        <fullName evidence="4">Cytosolic fatty-acid binding proteins domain-containing protein</fullName>
    </recommendedName>
</protein>
<dbReference type="Gene3D" id="2.40.128.20">
    <property type="match status" value="2"/>
</dbReference>
<reference evidence="2" key="4">
    <citation type="submission" date="2025-09" db="UniProtKB">
        <authorList>
            <consortium name="Ensembl"/>
        </authorList>
    </citation>
    <scope>IDENTIFICATION</scope>
    <source>
        <strain evidence="2">JP 163 A</strain>
    </source>
</reference>
<dbReference type="Ensembl" id="ENSXMAT00000023434.1">
    <property type="protein sequence ID" value="ENSXMAP00000039116.1"/>
    <property type="gene ID" value="ENSXMAG00000029110.1"/>
</dbReference>
<evidence type="ECO:0000256" key="1">
    <source>
        <dbReference type="ARBA" id="ARBA00008390"/>
    </source>
</evidence>
<keyword evidence="3" id="KW-1185">Reference proteome</keyword>
<dbReference type="InParanoid" id="A0A3B5RB55"/>
<dbReference type="InterPro" id="IPR031259">
    <property type="entry name" value="ILBP"/>
</dbReference>
<dbReference type="InterPro" id="IPR012674">
    <property type="entry name" value="Calycin"/>
</dbReference>
<dbReference type="GO" id="GO:0008289">
    <property type="term" value="F:lipid binding"/>
    <property type="evidence" value="ECO:0007669"/>
    <property type="project" value="InterPro"/>
</dbReference>
<dbReference type="GeneTree" id="ENSGT00940000164547"/>
<accession>A0A3B5RB55</accession>
<dbReference type="PRINTS" id="PR00178">
    <property type="entry name" value="FATTYACIDBP"/>
</dbReference>
<dbReference type="OMA" id="EYIMNNI"/>
<dbReference type="InterPro" id="IPR000463">
    <property type="entry name" value="Fatty_acid-bd"/>
</dbReference>
<proteinExistence type="inferred from homology"/>
<sequence length="116" mass="13556">MVEQFVGTWKIISSENFDELLKEFGKSIIIYWMSGSISEYLQNPERKFKLNEPFLEQVLNNKDMRAVITLENGKLFQKLLEGDGKFTVEREISEGKMIVRSRMGNVVAVRTFEKEE</sequence>
<reference evidence="3" key="1">
    <citation type="submission" date="2012-01" db="EMBL/GenBank/DDBJ databases">
        <authorList>
            <person name="Walter R."/>
            <person name="Schartl M."/>
            <person name="Warren W."/>
        </authorList>
    </citation>
    <scope>NUCLEOTIDE SEQUENCE [LARGE SCALE GENOMIC DNA]</scope>
    <source>
        <strain evidence="3">JP 163 A</strain>
    </source>
</reference>
<evidence type="ECO:0000313" key="3">
    <source>
        <dbReference type="Proteomes" id="UP000002852"/>
    </source>
</evidence>
<evidence type="ECO:0008006" key="4">
    <source>
        <dbReference type="Google" id="ProtNLM"/>
    </source>
</evidence>
<name>A0A3B5RB55_XIPMA</name>
<reference evidence="3" key="2">
    <citation type="journal article" date="2013" name="Nat. Genet.">
        <title>The genome of the platyfish, Xiphophorus maculatus, provides insights into evolutionary adaptation and several complex traits.</title>
        <authorList>
            <person name="Schartl M."/>
            <person name="Walter R.B."/>
            <person name="Shen Y."/>
            <person name="Garcia T."/>
            <person name="Catchen J."/>
            <person name="Amores A."/>
            <person name="Braasch I."/>
            <person name="Chalopin D."/>
            <person name="Volff J.N."/>
            <person name="Lesch K.P."/>
            <person name="Bisazza A."/>
            <person name="Minx P."/>
            <person name="Hillier L."/>
            <person name="Wilson R.K."/>
            <person name="Fuerstenberg S."/>
            <person name="Boore J."/>
            <person name="Searle S."/>
            <person name="Postlethwait J.H."/>
            <person name="Warren W.C."/>
        </authorList>
    </citation>
    <scope>NUCLEOTIDE SEQUENCE [LARGE SCALE GENOMIC DNA]</scope>
    <source>
        <strain evidence="3">JP 163 A</strain>
    </source>
</reference>
<evidence type="ECO:0000313" key="2">
    <source>
        <dbReference type="Ensembl" id="ENSXMAP00000039116.1"/>
    </source>
</evidence>
<dbReference type="PANTHER" id="PTHR11955">
    <property type="entry name" value="FATTY ACID BINDING PROTEIN"/>
    <property type="match status" value="1"/>
</dbReference>
<reference evidence="2" key="3">
    <citation type="submission" date="2025-08" db="UniProtKB">
        <authorList>
            <consortium name="Ensembl"/>
        </authorList>
    </citation>
    <scope>IDENTIFICATION</scope>
    <source>
        <strain evidence="2">JP 163 A</strain>
    </source>
</reference>